<accession>A0AA38Y8E7</accession>
<dbReference type="CDD" id="cd05233">
    <property type="entry name" value="SDR_c"/>
    <property type="match status" value="1"/>
</dbReference>
<dbReference type="GO" id="GO:0016616">
    <property type="term" value="F:oxidoreductase activity, acting on the CH-OH group of donors, NAD or NADP as acceptor"/>
    <property type="evidence" value="ECO:0007669"/>
    <property type="project" value="TreeGrafter"/>
</dbReference>
<dbReference type="SUPFAM" id="SSF51735">
    <property type="entry name" value="NAD(P)-binding Rossmann-fold domains"/>
    <property type="match status" value="1"/>
</dbReference>
<dbReference type="Proteomes" id="UP001172681">
    <property type="component" value="Unassembled WGS sequence"/>
</dbReference>
<sequence>MNVDGKVFAITGAGSGMGAAICRLLAERGASGIAAADVSPKGFDALKQSIQKANPKTKLHTTTLDVTKSGAVADWIQTVVEAFGDLHGAANVAGLPQAVGVRTAPNILEETDEAWHRVMGVNINGVFYSTRAEVRAMKDLPAGTDRAIVNISSMASLKHDPDIYAYRTSKVAVAHFSQSVAKDTQPFGIRINCVSPGSTQTPMMQQFVGGNPEQLEDWKRRGWQMMDPDDVARVVVWLLSEDSRSVFGANINVGAALP</sequence>
<dbReference type="AlphaFoldDB" id="A0AA38Y8E7"/>
<dbReference type="PANTHER" id="PTHR42760">
    <property type="entry name" value="SHORT-CHAIN DEHYDROGENASES/REDUCTASES FAMILY MEMBER"/>
    <property type="match status" value="1"/>
</dbReference>
<dbReference type="InterPro" id="IPR002347">
    <property type="entry name" value="SDR_fam"/>
</dbReference>
<dbReference type="PRINTS" id="PR00081">
    <property type="entry name" value="GDHRDH"/>
</dbReference>
<evidence type="ECO:0000256" key="1">
    <source>
        <dbReference type="ARBA" id="ARBA00006484"/>
    </source>
</evidence>
<evidence type="ECO:0000256" key="2">
    <source>
        <dbReference type="ARBA" id="ARBA00022857"/>
    </source>
</evidence>
<proteinExistence type="inferred from homology"/>
<comment type="similarity">
    <text evidence="1">Belongs to the short-chain dehydrogenases/reductases (SDR) family.</text>
</comment>
<comment type="caution">
    <text evidence="3">The sequence shown here is derived from an EMBL/GenBank/DDBJ whole genome shotgun (WGS) entry which is preliminary data.</text>
</comment>
<dbReference type="FunFam" id="3.40.50.720:FF:000084">
    <property type="entry name" value="Short-chain dehydrogenase reductase"/>
    <property type="match status" value="1"/>
</dbReference>
<dbReference type="InterPro" id="IPR036291">
    <property type="entry name" value="NAD(P)-bd_dom_sf"/>
</dbReference>
<dbReference type="EMBL" id="JAPDRN010000020">
    <property type="protein sequence ID" value="KAJ9638709.1"/>
    <property type="molecule type" value="Genomic_DNA"/>
</dbReference>
<dbReference type="Gene3D" id="3.40.50.720">
    <property type="entry name" value="NAD(P)-binding Rossmann-like Domain"/>
    <property type="match status" value="1"/>
</dbReference>
<gene>
    <name evidence="3" type="ORF">H2204_004185</name>
</gene>
<reference evidence="3" key="1">
    <citation type="submission" date="2022-10" db="EMBL/GenBank/DDBJ databases">
        <title>Culturing micro-colonial fungi from biological soil crusts in the Mojave desert and describing Neophaeococcomyces mojavensis, and introducing the new genera and species Taxawa tesnikishii.</title>
        <authorList>
            <person name="Kurbessoian T."/>
            <person name="Stajich J.E."/>
        </authorList>
    </citation>
    <scope>NUCLEOTIDE SEQUENCE</scope>
    <source>
        <strain evidence="3">TK_35</strain>
    </source>
</reference>
<evidence type="ECO:0000313" key="4">
    <source>
        <dbReference type="Proteomes" id="UP001172681"/>
    </source>
</evidence>
<keyword evidence="2" id="KW-0521">NADP</keyword>
<keyword evidence="4" id="KW-1185">Reference proteome</keyword>
<evidence type="ECO:0000313" key="3">
    <source>
        <dbReference type="EMBL" id="KAJ9638709.1"/>
    </source>
</evidence>
<protein>
    <submittedName>
        <fullName evidence="3">Uncharacterized protein</fullName>
    </submittedName>
</protein>
<organism evidence="3 4">
    <name type="scientific">Knufia peltigerae</name>
    <dbReference type="NCBI Taxonomy" id="1002370"/>
    <lineage>
        <taxon>Eukaryota</taxon>
        <taxon>Fungi</taxon>
        <taxon>Dikarya</taxon>
        <taxon>Ascomycota</taxon>
        <taxon>Pezizomycotina</taxon>
        <taxon>Eurotiomycetes</taxon>
        <taxon>Chaetothyriomycetidae</taxon>
        <taxon>Chaetothyriales</taxon>
        <taxon>Trichomeriaceae</taxon>
        <taxon>Knufia</taxon>
    </lineage>
</organism>
<dbReference type="Pfam" id="PF13561">
    <property type="entry name" value="adh_short_C2"/>
    <property type="match status" value="1"/>
</dbReference>
<name>A0AA38Y8E7_9EURO</name>